<comment type="caution">
    <text evidence="1">The sequence shown here is derived from an EMBL/GenBank/DDBJ whole genome shotgun (WGS) entry which is preliminary data.</text>
</comment>
<name>A0A2W4Y0G0_9CYAN</name>
<dbReference type="AlphaFoldDB" id="A0A2W4Y0G0"/>
<proteinExistence type="predicted"/>
<gene>
    <name evidence="1" type="ORF">DCF19_11270</name>
</gene>
<evidence type="ECO:0000313" key="1">
    <source>
        <dbReference type="EMBL" id="PZO40475.1"/>
    </source>
</evidence>
<reference evidence="1 2" key="1">
    <citation type="submission" date="2018-04" db="EMBL/GenBank/DDBJ databases">
        <authorList>
            <person name="Go L.Y."/>
            <person name="Mitchell J.A."/>
        </authorList>
    </citation>
    <scope>NUCLEOTIDE SEQUENCE [LARGE SCALE GENOMIC DNA]</scope>
    <source>
        <strain evidence="1">ULC066bin1</strain>
    </source>
</reference>
<sequence length="72" mass="8206">MKIKTQINRGGAKRHLYLFGLSKTYIAIPSKRTTRKILKALLSKAFKIFLGLGLSAKRCNYSCNLNFWRSLG</sequence>
<evidence type="ECO:0000313" key="2">
    <source>
        <dbReference type="Proteomes" id="UP000249467"/>
    </source>
</evidence>
<organism evidence="1 2">
    <name type="scientific">Pseudanabaena frigida</name>
    <dbReference type="NCBI Taxonomy" id="945775"/>
    <lineage>
        <taxon>Bacteria</taxon>
        <taxon>Bacillati</taxon>
        <taxon>Cyanobacteriota</taxon>
        <taxon>Cyanophyceae</taxon>
        <taxon>Pseudanabaenales</taxon>
        <taxon>Pseudanabaenaceae</taxon>
        <taxon>Pseudanabaena</taxon>
    </lineage>
</organism>
<dbReference type="Proteomes" id="UP000249467">
    <property type="component" value="Unassembled WGS sequence"/>
</dbReference>
<accession>A0A2W4Y0G0</accession>
<dbReference type="EMBL" id="QBML01000014">
    <property type="protein sequence ID" value="PZO40475.1"/>
    <property type="molecule type" value="Genomic_DNA"/>
</dbReference>
<reference evidence="1 2" key="2">
    <citation type="submission" date="2018-06" db="EMBL/GenBank/DDBJ databases">
        <title>Metagenomic assembly of (sub)arctic Cyanobacteria and their associated microbiome from non-axenic cultures.</title>
        <authorList>
            <person name="Baurain D."/>
        </authorList>
    </citation>
    <scope>NUCLEOTIDE SEQUENCE [LARGE SCALE GENOMIC DNA]</scope>
    <source>
        <strain evidence="1">ULC066bin1</strain>
    </source>
</reference>
<protein>
    <submittedName>
        <fullName evidence="1">Uncharacterized protein</fullName>
    </submittedName>
</protein>